<dbReference type="InterPro" id="IPR005543">
    <property type="entry name" value="PASTA_dom"/>
</dbReference>
<feature type="domain" description="PASTA" evidence="2">
    <location>
        <begin position="50"/>
        <end position="116"/>
    </location>
</feature>
<dbReference type="AlphaFoldDB" id="A0A1I2F446"/>
<feature type="transmembrane region" description="Helical" evidence="1">
    <location>
        <begin position="20"/>
        <end position="43"/>
    </location>
</feature>
<evidence type="ECO:0000313" key="4">
    <source>
        <dbReference type="Proteomes" id="UP000199513"/>
    </source>
</evidence>
<dbReference type="SUPFAM" id="SSF54184">
    <property type="entry name" value="Penicillin-binding protein 2x (pbp-2x), c-terminal domain"/>
    <property type="match status" value="1"/>
</dbReference>
<keyword evidence="1" id="KW-0472">Membrane</keyword>
<protein>
    <submittedName>
        <fullName evidence="3">PASTA domain, binds beta-lactams</fullName>
    </submittedName>
</protein>
<accession>A0A1I2F446</accession>
<dbReference type="Gene3D" id="3.30.10.20">
    <property type="match status" value="3"/>
</dbReference>
<evidence type="ECO:0000256" key="1">
    <source>
        <dbReference type="SAM" id="Phobius"/>
    </source>
</evidence>
<dbReference type="OrthoDB" id="9803895at2"/>
<name>A0A1I2F446_9BACT</name>
<gene>
    <name evidence="3" type="ORF">SAMN04488541_101250</name>
</gene>
<organism evidence="3 4">
    <name type="scientific">Thermoflexibacter ruber</name>
    <dbReference type="NCBI Taxonomy" id="1003"/>
    <lineage>
        <taxon>Bacteria</taxon>
        <taxon>Pseudomonadati</taxon>
        <taxon>Bacteroidota</taxon>
        <taxon>Cytophagia</taxon>
        <taxon>Cytophagales</taxon>
        <taxon>Thermoflexibacteraceae</taxon>
        <taxon>Thermoflexibacter</taxon>
    </lineage>
</organism>
<dbReference type="STRING" id="1003.SAMN04488541_101250"/>
<reference evidence="3 4" key="1">
    <citation type="submission" date="2016-10" db="EMBL/GenBank/DDBJ databases">
        <authorList>
            <person name="de Groot N.N."/>
        </authorList>
    </citation>
    <scope>NUCLEOTIDE SEQUENCE [LARGE SCALE GENOMIC DNA]</scope>
    <source>
        <strain>GEY</strain>
        <strain evidence="4">DSM 9560</strain>
    </source>
</reference>
<evidence type="ECO:0000259" key="2">
    <source>
        <dbReference type="PROSITE" id="PS51178"/>
    </source>
</evidence>
<keyword evidence="4" id="KW-1185">Reference proteome</keyword>
<keyword evidence="1" id="KW-0812">Transmembrane</keyword>
<dbReference type="Proteomes" id="UP000199513">
    <property type="component" value="Unassembled WGS sequence"/>
</dbReference>
<dbReference type="CDD" id="cd06577">
    <property type="entry name" value="PASTA_pknB"/>
    <property type="match status" value="3"/>
</dbReference>
<keyword evidence="1" id="KW-1133">Transmembrane helix</keyword>
<feature type="domain" description="PASTA" evidence="2">
    <location>
        <begin position="196"/>
        <end position="263"/>
    </location>
</feature>
<dbReference type="EMBL" id="FONY01000012">
    <property type="protein sequence ID" value="SFE99478.1"/>
    <property type="molecule type" value="Genomic_DNA"/>
</dbReference>
<proteinExistence type="predicted"/>
<dbReference type="SMART" id="SM00740">
    <property type="entry name" value="PASTA"/>
    <property type="match status" value="3"/>
</dbReference>
<evidence type="ECO:0000313" key="3">
    <source>
        <dbReference type="EMBL" id="SFE99478.1"/>
    </source>
</evidence>
<dbReference type="RefSeq" id="WP_091543741.1">
    <property type="nucleotide sequence ID" value="NZ_FONY01000012.1"/>
</dbReference>
<sequence length="263" mass="29337">MKIDFNWIKSKLAEDSRQAVWVHLGLMGMVAFLLVILFFYIYLPVVTRHGETITVPDLEGMQLAQVEDFLEDRDLRYYVADSSYDHRLPPLTVLKQDPEKGAKVKVNRRIHLTINATMPPTERVPNIIDNSMKQASQILESYGFKLGKIEYVPDVAANTVIKVLVNGKEITEKQLQEGFSLAKGSKIDLHVGDGMGKNEIIMPNVVGMLQDEAEVYLKGSGLGIGAVVEEKDDTKEIGTVLRQKPTVGTKVKVGTIVDIWVSN</sequence>
<dbReference type="Pfam" id="PF03793">
    <property type="entry name" value="PASTA"/>
    <property type="match status" value="3"/>
</dbReference>
<dbReference type="PROSITE" id="PS51178">
    <property type="entry name" value="PASTA"/>
    <property type="match status" value="2"/>
</dbReference>